<evidence type="ECO:0000313" key="2">
    <source>
        <dbReference type="EMBL" id="POA10274.1"/>
    </source>
</evidence>
<accession>A0A2K4FFZ4</accession>
<dbReference type="Proteomes" id="UP000242712">
    <property type="component" value="Unassembled WGS sequence"/>
</dbReference>
<proteinExistence type="predicted"/>
<feature type="transmembrane region" description="Helical" evidence="1">
    <location>
        <begin position="35"/>
        <end position="56"/>
    </location>
</feature>
<dbReference type="OrthoDB" id="2414120at2"/>
<reference evidence="2 3" key="1">
    <citation type="submission" date="2017-08" db="EMBL/GenBank/DDBJ databases">
        <title>Draft genome sequences of 64 type strains of genus Staph aureus.</title>
        <authorList>
            <person name="Cole K."/>
            <person name="Golubchik T."/>
            <person name="Russell J."/>
            <person name="Foster D."/>
            <person name="Llewelyn M."/>
            <person name="Wilson D."/>
            <person name="Crook D."/>
            <person name="Paul J."/>
        </authorList>
    </citation>
    <scope>NUCLEOTIDE SEQUENCE [LARGE SCALE GENOMIC DNA]</scope>
    <source>
        <strain evidence="2 3">DSM 29875</strain>
    </source>
</reference>
<feature type="transmembrane region" description="Helical" evidence="1">
    <location>
        <begin position="7"/>
        <end position="23"/>
    </location>
</feature>
<dbReference type="EMBL" id="PPPX01000001">
    <property type="protein sequence ID" value="POA10274.1"/>
    <property type="molecule type" value="Genomic_DNA"/>
</dbReference>
<dbReference type="GeneID" id="98297869"/>
<keyword evidence="1" id="KW-0812">Transmembrane</keyword>
<protein>
    <submittedName>
        <fullName evidence="2">Uncharacterized protein</fullName>
    </submittedName>
</protein>
<dbReference type="AlphaFoldDB" id="A0A2K4FFZ4"/>
<evidence type="ECO:0000313" key="3">
    <source>
        <dbReference type="Proteomes" id="UP000242712"/>
    </source>
</evidence>
<comment type="caution">
    <text evidence="2">The sequence shown here is derived from an EMBL/GenBank/DDBJ whole genome shotgun (WGS) entry which is preliminary data.</text>
</comment>
<sequence length="101" mass="11563">MARSKLYFYIAIILVLISIYFNTHNPLLTNHFSSMIKVIFMCSIINAIILIAAVIFNDKSIKHLHEKSGWIRYASKVLPFVLLIVILLHIVSLLSTFGILF</sequence>
<keyword evidence="1" id="KW-0472">Membrane</keyword>
<gene>
    <name evidence="2" type="ORF">CD039_05845</name>
</gene>
<name>A0A2K4FFZ4_9STAP</name>
<organism evidence="2 3">
    <name type="scientific">Staphylococcus argensis</name>
    <dbReference type="NCBI Taxonomy" id="1607738"/>
    <lineage>
        <taxon>Bacteria</taxon>
        <taxon>Bacillati</taxon>
        <taxon>Bacillota</taxon>
        <taxon>Bacilli</taxon>
        <taxon>Bacillales</taxon>
        <taxon>Staphylococcaceae</taxon>
        <taxon>Staphylococcus</taxon>
    </lineage>
</organism>
<evidence type="ECO:0000256" key="1">
    <source>
        <dbReference type="SAM" id="Phobius"/>
    </source>
</evidence>
<feature type="transmembrane region" description="Helical" evidence="1">
    <location>
        <begin position="77"/>
        <end position="100"/>
    </location>
</feature>
<keyword evidence="1" id="KW-1133">Transmembrane helix</keyword>
<keyword evidence="3" id="KW-1185">Reference proteome</keyword>
<dbReference type="RefSeq" id="WP_103371519.1">
    <property type="nucleotide sequence ID" value="NZ_CBCRVO010000001.1"/>
</dbReference>